<gene>
    <name evidence="3" type="ORF">J1M35_01015</name>
</gene>
<feature type="compositionally biased region" description="Low complexity" evidence="1">
    <location>
        <begin position="86"/>
        <end position="99"/>
    </location>
</feature>
<accession>A0A975H3R8</accession>
<dbReference type="Proteomes" id="UP000663903">
    <property type="component" value="Chromosome"/>
</dbReference>
<dbReference type="KEGG" id="otd:J1M35_01015"/>
<evidence type="ECO:0000313" key="3">
    <source>
        <dbReference type="EMBL" id="QTD45541.1"/>
    </source>
</evidence>
<evidence type="ECO:0000256" key="2">
    <source>
        <dbReference type="SAM" id="SignalP"/>
    </source>
</evidence>
<dbReference type="RefSeq" id="WP_208009289.1">
    <property type="nucleotide sequence ID" value="NZ_CP071796.1"/>
</dbReference>
<evidence type="ECO:0008006" key="5">
    <source>
        <dbReference type="Google" id="ProtNLM"/>
    </source>
</evidence>
<organism evidence="3 4">
    <name type="scientific">Ottowia testudinis</name>
    <dbReference type="NCBI Taxonomy" id="2816950"/>
    <lineage>
        <taxon>Bacteria</taxon>
        <taxon>Pseudomonadati</taxon>
        <taxon>Pseudomonadota</taxon>
        <taxon>Betaproteobacteria</taxon>
        <taxon>Burkholderiales</taxon>
        <taxon>Comamonadaceae</taxon>
        <taxon>Ottowia</taxon>
    </lineage>
</organism>
<feature type="signal peptide" evidence="2">
    <location>
        <begin position="1"/>
        <end position="23"/>
    </location>
</feature>
<dbReference type="AlphaFoldDB" id="A0A975H3R8"/>
<evidence type="ECO:0000313" key="4">
    <source>
        <dbReference type="Proteomes" id="UP000663903"/>
    </source>
</evidence>
<keyword evidence="4" id="KW-1185">Reference proteome</keyword>
<evidence type="ECO:0000256" key="1">
    <source>
        <dbReference type="SAM" id="MobiDB-lite"/>
    </source>
</evidence>
<sequence>MQYSSATKWWAALGLLWAATAHAQTPALIQPDELLPTRMVLCQREVDSGARDRADKLRTCLARRLEGERVVERDCKRQSGGVSGNAARAQAQRACERQALGVPSTELPRRPPPPPRPKPEPDAVPAVPLSSMPAAGEQ</sequence>
<name>A0A975H3R8_9BURK</name>
<feature type="region of interest" description="Disordered" evidence="1">
    <location>
        <begin position="72"/>
        <end position="138"/>
    </location>
</feature>
<protein>
    <recommendedName>
        <fullName evidence="5">PsiF repeat-containing protein</fullName>
    </recommendedName>
</protein>
<keyword evidence="2" id="KW-0732">Signal</keyword>
<dbReference type="EMBL" id="CP071796">
    <property type="protein sequence ID" value="QTD45541.1"/>
    <property type="molecule type" value="Genomic_DNA"/>
</dbReference>
<reference evidence="3" key="1">
    <citation type="submission" date="2021-03" db="EMBL/GenBank/DDBJ databases">
        <title>Ottowia sp. 27C isolated from the cloaca of a Giant Asian pond turtle (Heosemys grandis).</title>
        <authorList>
            <person name="Spergser J."/>
            <person name="Busse H.-J."/>
        </authorList>
    </citation>
    <scope>NUCLEOTIDE SEQUENCE</scope>
    <source>
        <strain evidence="3">27C</strain>
    </source>
</reference>
<feature type="chain" id="PRO_5037560715" description="PsiF repeat-containing protein" evidence="2">
    <location>
        <begin position="24"/>
        <end position="138"/>
    </location>
</feature>
<proteinExistence type="predicted"/>